<feature type="signal peptide" evidence="7">
    <location>
        <begin position="1"/>
        <end position="20"/>
    </location>
</feature>
<dbReference type="EMBL" id="FOCW01000002">
    <property type="protein sequence ID" value="SEN54473.1"/>
    <property type="molecule type" value="Genomic_DNA"/>
</dbReference>
<protein>
    <submittedName>
        <fullName evidence="9">Uncharacterized integral membrane protein</fullName>
    </submittedName>
</protein>
<dbReference type="GO" id="GO:0005886">
    <property type="term" value="C:plasma membrane"/>
    <property type="evidence" value="ECO:0007669"/>
    <property type="project" value="InterPro"/>
</dbReference>
<evidence type="ECO:0000259" key="8">
    <source>
        <dbReference type="Pfam" id="PF06305"/>
    </source>
</evidence>
<feature type="transmembrane region" description="Helical" evidence="6">
    <location>
        <begin position="36"/>
        <end position="61"/>
    </location>
</feature>
<evidence type="ECO:0000256" key="3">
    <source>
        <dbReference type="ARBA" id="ARBA00022989"/>
    </source>
</evidence>
<evidence type="ECO:0000256" key="4">
    <source>
        <dbReference type="ARBA" id="ARBA00023136"/>
    </source>
</evidence>
<reference evidence="9 10" key="1">
    <citation type="submission" date="2016-10" db="EMBL/GenBank/DDBJ databases">
        <authorList>
            <person name="de Groot N.N."/>
        </authorList>
    </citation>
    <scope>NUCLEOTIDE SEQUENCE [LARGE SCALE GENOMIC DNA]</scope>
    <source>
        <strain evidence="9 10">DSM 15123</strain>
    </source>
</reference>
<evidence type="ECO:0000256" key="5">
    <source>
        <dbReference type="SAM" id="MobiDB-lite"/>
    </source>
</evidence>
<keyword evidence="4 6" id="KW-0472">Membrane</keyword>
<dbReference type="AlphaFoldDB" id="A0A1H8HE56"/>
<keyword evidence="3 6" id="KW-1133">Transmembrane helix</keyword>
<evidence type="ECO:0000313" key="10">
    <source>
        <dbReference type="Proteomes" id="UP000199531"/>
    </source>
</evidence>
<dbReference type="Proteomes" id="UP000199531">
    <property type="component" value="Unassembled WGS sequence"/>
</dbReference>
<evidence type="ECO:0000313" key="9">
    <source>
        <dbReference type="EMBL" id="SEN54473.1"/>
    </source>
</evidence>
<feature type="chain" id="PRO_5011680309" evidence="7">
    <location>
        <begin position="21"/>
        <end position="118"/>
    </location>
</feature>
<evidence type="ECO:0000256" key="1">
    <source>
        <dbReference type="ARBA" id="ARBA00022475"/>
    </source>
</evidence>
<accession>A0A1H8HE56</accession>
<evidence type="ECO:0000256" key="7">
    <source>
        <dbReference type="SAM" id="SignalP"/>
    </source>
</evidence>
<sequence>MKYLLWLLKAAIFFALFAFALNNQQNATVNFLFGYALTLPLVLVILGSFALGAVLGVLVMVPRWWRQRRDAQVAQKQVRHVEQALATGSPRSEAPAEAPAPDLERHKTDPSLPIHYGP</sequence>
<feature type="domain" description="Lipopolysaccharide assembly protein A" evidence="8">
    <location>
        <begin position="22"/>
        <end position="85"/>
    </location>
</feature>
<dbReference type="RefSeq" id="WP_091816116.1">
    <property type="nucleotide sequence ID" value="NZ_FOCW01000002.1"/>
</dbReference>
<keyword evidence="7" id="KW-0732">Signal</keyword>
<dbReference type="InterPro" id="IPR010445">
    <property type="entry name" value="LapA_dom"/>
</dbReference>
<keyword evidence="2 6" id="KW-0812">Transmembrane</keyword>
<dbReference type="STRING" id="1121117.SAMN02745977_01526"/>
<keyword evidence="10" id="KW-1185">Reference proteome</keyword>
<organism evidence="9 10">
    <name type="scientific">Brachymonas denitrificans DSM 15123</name>
    <dbReference type="NCBI Taxonomy" id="1121117"/>
    <lineage>
        <taxon>Bacteria</taxon>
        <taxon>Pseudomonadati</taxon>
        <taxon>Pseudomonadota</taxon>
        <taxon>Betaproteobacteria</taxon>
        <taxon>Burkholderiales</taxon>
        <taxon>Comamonadaceae</taxon>
        <taxon>Brachymonas</taxon>
    </lineage>
</organism>
<dbReference type="Pfam" id="PF06305">
    <property type="entry name" value="LapA_dom"/>
    <property type="match status" value="1"/>
</dbReference>
<proteinExistence type="predicted"/>
<gene>
    <name evidence="9" type="ORF">SAMN02745977_01526</name>
</gene>
<keyword evidence="1" id="KW-1003">Cell membrane</keyword>
<name>A0A1H8HE56_9BURK</name>
<evidence type="ECO:0000256" key="2">
    <source>
        <dbReference type="ARBA" id="ARBA00022692"/>
    </source>
</evidence>
<feature type="compositionally biased region" description="Low complexity" evidence="5">
    <location>
        <begin position="89"/>
        <end position="101"/>
    </location>
</feature>
<evidence type="ECO:0000256" key="6">
    <source>
        <dbReference type="SAM" id="Phobius"/>
    </source>
</evidence>
<feature type="region of interest" description="Disordered" evidence="5">
    <location>
        <begin position="84"/>
        <end position="118"/>
    </location>
</feature>